<sequence length="254" mass="27996">MLAAGKICILILAAVALLIWTESVTAQKIPILRLATVALLIWTGSVAAGKIDLHRKVGSTGPVNVDGSWTFGRASWKDWRAAHQNYGRTTVERDIFVFHQSILHVFNDSLWKNQWYLDNYDPDISTDFIDNDRDPMPRYGADSDNSHGTRCAGEIAMVANNSFCGVGVAYNARVGGIKLLDGPTTDLVEGRALIFALDKVDLYSSSWGPPDNGMVIEAPGRMAAKAFEIGANKVYRPNYYYNITFCVVVKVMLC</sequence>
<organism evidence="7 8">
    <name type="scientific">Laodelphax striatellus</name>
    <name type="common">Small brown planthopper</name>
    <name type="synonym">Delphax striatella</name>
    <dbReference type="NCBI Taxonomy" id="195883"/>
    <lineage>
        <taxon>Eukaryota</taxon>
        <taxon>Metazoa</taxon>
        <taxon>Ecdysozoa</taxon>
        <taxon>Arthropoda</taxon>
        <taxon>Hexapoda</taxon>
        <taxon>Insecta</taxon>
        <taxon>Pterygota</taxon>
        <taxon>Neoptera</taxon>
        <taxon>Paraneoptera</taxon>
        <taxon>Hemiptera</taxon>
        <taxon>Auchenorrhyncha</taxon>
        <taxon>Fulgoroidea</taxon>
        <taxon>Delphacidae</taxon>
        <taxon>Criomorphinae</taxon>
        <taxon>Laodelphax</taxon>
    </lineage>
</organism>
<evidence type="ECO:0000256" key="5">
    <source>
        <dbReference type="SAM" id="SignalP"/>
    </source>
</evidence>
<dbReference type="PROSITE" id="PS51892">
    <property type="entry name" value="SUBTILASE"/>
    <property type="match status" value="1"/>
</dbReference>
<dbReference type="SMR" id="A0A482XV85"/>
<dbReference type="AlphaFoldDB" id="A0A482XV85"/>
<proteinExistence type="inferred from homology"/>
<comment type="caution">
    <text evidence="4">Lacks conserved residue(s) required for the propagation of feature annotation.</text>
</comment>
<dbReference type="OrthoDB" id="300641at2759"/>
<keyword evidence="2" id="KW-0378">Hydrolase</keyword>
<dbReference type="STRING" id="195883.A0A482XV85"/>
<dbReference type="PANTHER" id="PTHR42884:SF14">
    <property type="entry name" value="NEUROENDOCRINE CONVERTASE 1"/>
    <property type="match status" value="1"/>
</dbReference>
<evidence type="ECO:0000259" key="6">
    <source>
        <dbReference type="Pfam" id="PF00082"/>
    </source>
</evidence>
<keyword evidence="5" id="KW-0732">Signal</keyword>
<evidence type="ECO:0000313" key="8">
    <source>
        <dbReference type="Proteomes" id="UP000291343"/>
    </source>
</evidence>
<dbReference type="InterPro" id="IPR036852">
    <property type="entry name" value="Peptidase_S8/S53_dom_sf"/>
</dbReference>
<dbReference type="Proteomes" id="UP000291343">
    <property type="component" value="Unassembled WGS sequence"/>
</dbReference>
<evidence type="ECO:0000256" key="4">
    <source>
        <dbReference type="PROSITE-ProRule" id="PRU01240"/>
    </source>
</evidence>
<dbReference type="EMBL" id="QKKF02000096">
    <property type="protein sequence ID" value="RZF49304.1"/>
    <property type="molecule type" value="Genomic_DNA"/>
</dbReference>
<comment type="caution">
    <text evidence="7">The sequence shown here is derived from an EMBL/GenBank/DDBJ whole genome shotgun (WGS) entry which is preliminary data.</text>
</comment>
<name>A0A482XV85_LAOST</name>
<dbReference type="SUPFAM" id="SSF52743">
    <property type="entry name" value="Subtilisin-like"/>
    <property type="match status" value="1"/>
</dbReference>
<evidence type="ECO:0000313" key="7">
    <source>
        <dbReference type="EMBL" id="RZF49304.1"/>
    </source>
</evidence>
<dbReference type="PANTHER" id="PTHR42884">
    <property type="entry name" value="PROPROTEIN CONVERTASE SUBTILISIN/KEXIN-RELATED"/>
    <property type="match status" value="1"/>
</dbReference>
<feature type="signal peptide" evidence="5">
    <location>
        <begin position="1"/>
        <end position="26"/>
    </location>
</feature>
<dbReference type="Pfam" id="PF00082">
    <property type="entry name" value="Peptidase_S8"/>
    <property type="match status" value="1"/>
</dbReference>
<protein>
    <recommendedName>
        <fullName evidence="6">Peptidase S8/S53 domain-containing protein</fullName>
    </recommendedName>
</protein>
<dbReference type="GO" id="GO:0004252">
    <property type="term" value="F:serine-type endopeptidase activity"/>
    <property type="evidence" value="ECO:0007669"/>
    <property type="project" value="InterPro"/>
</dbReference>
<keyword evidence="8" id="KW-1185">Reference proteome</keyword>
<accession>A0A482XV85</accession>
<keyword evidence="1" id="KW-0645">Protease</keyword>
<dbReference type="GO" id="GO:0043005">
    <property type="term" value="C:neuron projection"/>
    <property type="evidence" value="ECO:0007669"/>
    <property type="project" value="TreeGrafter"/>
</dbReference>
<dbReference type="GO" id="GO:0016020">
    <property type="term" value="C:membrane"/>
    <property type="evidence" value="ECO:0007669"/>
    <property type="project" value="TreeGrafter"/>
</dbReference>
<keyword evidence="3" id="KW-0720">Serine protease</keyword>
<evidence type="ECO:0000256" key="2">
    <source>
        <dbReference type="ARBA" id="ARBA00022801"/>
    </source>
</evidence>
<feature type="domain" description="Peptidase S8/S53" evidence="6">
    <location>
        <begin position="118"/>
        <end position="227"/>
    </location>
</feature>
<evidence type="ECO:0000256" key="1">
    <source>
        <dbReference type="ARBA" id="ARBA00022670"/>
    </source>
</evidence>
<reference evidence="7 8" key="1">
    <citation type="journal article" date="2017" name="Gigascience">
        <title>Genome sequence of the small brown planthopper, Laodelphax striatellus.</title>
        <authorList>
            <person name="Zhu J."/>
            <person name="Jiang F."/>
            <person name="Wang X."/>
            <person name="Yang P."/>
            <person name="Bao Y."/>
            <person name="Zhao W."/>
            <person name="Wang W."/>
            <person name="Lu H."/>
            <person name="Wang Q."/>
            <person name="Cui N."/>
            <person name="Li J."/>
            <person name="Chen X."/>
            <person name="Luo L."/>
            <person name="Yu J."/>
            <person name="Kang L."/>
            <person name="Cui F."/>
        </authorList>
    </citation>
    <scope>NUCLEOTIDE SEQUENCE [LARGE SCALE GENOMIC DNA]</scope>
    <source>
        <strain evidence="7">Lst14</strain>
    </source>
</reference>
<evidence type="ECO:0000256" key="3">
    <source>
        <dbReference type="ARBA" id="ARBA00022825"/>
    </source>
</evidence>
<dbReference type="InParanoid" id="A0A482XV85"/>
<dbReference type="GO" id="GO:0005615">
    <property type="term" value="C:extracellular space"/>
    <property type="evidence" value="ECO:0007669"/>
    <property type="project" value="TreeGrafter"/>
</dbReference>
<comment type="similarity">
    <text evidence="4">Belongs to the peptidase S8 family.</text>
</comment>
<dbReference type="InterPro" id="IPR000209">
    <property type="entry name" value="Peptidase_S8/S53_dom"/>
</dbReference>
<dbReference type="GO" id="GO:0016486">
    <property type="term" value="P:peptide hormone processing"/>
    <property type="evidence" value="ECO:0007669"/>
    <property type="project" value="TreeGrafter"/>
</dbReference>
<gene>
    <name evidence="7" type="ORF">LSTR_LSTR015761</name>
</gene>
<dbReference type="PROSITE" id="PS00137">
    <property type="entry name" value="SUBTILASE_HIS"/>
    <property type="match status" value="1"/>
</dbReference>
<feature type="chain" id="PRO_5019848587" description="Peptidase S8/S53 domain-containing protein" evidence="5">
    <location>
        <begin position="27"/>
        <end position="254"/>
    </location>
</feature>
<dbReference type="InterPro" id="IPR022398">
    <property type="entry name" value="Peptidase_S8_His-AS"/>
</dbReference>
<dbReference type="Gene3D" id="3.40.50.200">
    <property type="entry name" value="Peptidase S8/S53 domain"/>
    <property type="match status" value="1"/>
</dbReference>